<sequence>MSDTDMGPDDTLSPSESTDSDEIANDDGDEVVDPPEDWHAADRPEPTGDLESRLAAEIPDTSAGRPAPPEIEEDVDEPEDVDVVHPDDVPEEVQLSGPQDEGDSFFSVE</sequence>
<evidence type="ECO:0000313" key="3">
    <source>
        <dbReference type="Proteomes" id="UP000031004"/>
    </source>
</evidence>
<proteinExistence type="predicted"/>
<protein>
    <submittedName>
        <fullName evidence="2">Uncharacterized protein</fullName>
    </submittedName>
</protein>
<feature type="compositionally biased region" description="Acidic residues" evidence="1">
    <location>
        <begin position="18"/>
        <end position="35"/>
    </location>
</feature>
<reference evidence="2 3" key="1">
    <citation type="submission" date="2014-11" db="EMBL/GenBank/DDBJ databases">
        <title>Mycobacterium setense Manresensis Genome.</title>
        <authorList>
            <person name="Rech G."/>
            <person name="Sumoy L."/>
        </authorList>
    </citation>
    <scope>NUCLEOTIDE SEQUENCE [LARGE SCALE GENOMIC DNA]</scope>
    <source>
        <strain evidence="2 3">Manresensis</strain>
    </source>
</reference>
<dbReference type="EMBL" id="JTLZ01000001">
    <property type="protein sequence ID" value="KHO28411.1"/>
    <property type="molecule type" value="Genomic_DNA"/>
</dbReference>
<feature type="compositionally biased region" description="Basic and acidic residues" evidence="1">
    <location>
        <begin position="36"/>
        <end position="54"/>
    </location>
</feature>
<name>A0ABR4Z1P2_9MYCO</name>
<dbReference type="Proteomes" id="UP000031004">
    <property type="component" value="Unassembled WGS sequence"/>
</dbReference>
<dbReference type="RefSeq" id="WP_039313742.1">
    <property type="nucleotide sequence ID" value="NZ_JTLZ01000001.1"/>
</dbReference>
<feature type="compositionally biased region" description="Acidic residues" evidence="1">
    <location>
        <begin position="70"/>
        <end position="81"/>
    </location>
</feature>
<evidence type="ECO:0000256" key="1">
    <source>
        <dbReference type="SAM" id="MobiDB-lite"/>
    </source>
</evidence>
<accession>A0ABR4Z1P2</accession>
<keyword evidence="3" id="KW-1185">Reference proteome</keyword>
<evidence type="ECO:0000313" key="2">
    <source>
        <dbReference type="EMBL" id="KHO28411.1"/>
    </source>
</evidence>
<feature type="region of interest" description="Disordered" evidence="1">
    <location>
        <begin position="1"/>
        <end position="109"/>
    </location>
</feature>
<organism evidence="2 3">
    <name type="scientific">Mycolicibacterium setense</name>
    <dbReference type="NCBI Taxonomy" id="431269"/>
    <lineage>
        <taxon>Bacteria</taxon>
        <taxon>Bacillati</taxon>
        <taxon>Actinomycetota</taxon>
        <taxon>Actinomycetes</taxon>
        <taxon>Mycobacteriales</taxon>
        <taxon>Mycobacteriaceae</taxon>
        <taxon>Mycolicibacterium</taxon>
    </lineage>
</organism>
<gene>
    <name evidence="2" type="ORF">QQ44_00320</name>
</gene>
<comment type="caution">
    <text evidence="2">The sequence shown here is derived from an EMBL/GenBank/DDBJ whole genome shotgun (WGS) entry which is preliminary data.</text>
</comment>